<feature type="transmembrane region" description="Helical" evidence="12">
    <location>
        <begin position="632"/>
        <end position="651"/>
    </location>
</feature>
<evidence type="ECO:0000256" key="8">
    <source>
        <dbReference type="ARBA" id="ARBA00022824"/>
    </source>
</evidence>
<dbReference type="InterPro" id="IPR056824">
    <property type="entry name" value="PGAP1_TMD"/>
</dbReference>
<dbReference type="FunFam" id="3.40.50.1820:FF:000056">
    <property type="entry name" value="GPI inositol-deacylase"/>
    <property type="match status" value="1"/>
</dbReference>
<evidence type="ECO:0000256" key="3">
    <source>
        <dbReference type="ARBA" id="ARBA00006931"/>
    </source>
</evidence>
<evidence type="ECO:0000313" key="16">
    <source>
        <dbReference type="Proteomes" id="UP000770015"/>
    </source>
</evidence>
<keyword evidence="7 12" id="KW-0378">Hydrolase</keyword>
<evidence type="ECO:0000259" key="14">
    <source>
        <dbReference type="Pfam" id="PF25140"/>
    </source>
</evidence>
<keyword evidence="5 12" id="KW-0813">Transport</keyword>
<dbReference type="OrthoDB" id="348976at2759"/>
<evidence type="ECO:0000256" key="9">
    <source>
        <dbReference type="ARBA" id="ARBA00022927"/>
    </source>
</evidence>
<dbReference type="InterPro" id="IPR012908">
    <property type="entry name" value="PGAP1-ab_dom-like"/>
</dbReference>
<protein>
    <recommendedName>
        <fullName evidence="4 12">GPI inositol-deacylase</fullName>
        <ecNumber evidence="12">3.1.-.-</ecNumber>
    </recommendedName>
</protein>
<dbReference type="InterPro" id="IPR029058">
    <property type="entry name" value="AB_hydrolase_fold"/>
</dbReference>
<sequence length="983" mass="109456">MSYMRPSYIHLKEFDTEHTRFATKYSLHLYREQGIDDGRRLRGVPVLFIPGNAGSYRQVRPIAAEAARFHHDQLDKSKSASSTPNLDFFTVDFNEDITAFHGQTLLDQAEYLNEAIRYIIALYLDPRMSSREAHLPDPTSVLILGHSMGGVVARTMLSMPNYQADSINTIITMSAPHARAPVTFDNQIVDTYGDINDYWRKSFSQKWANNNPLWHVTLISIAGGGLDTVVPSDYASVESIVPETHGFTVFTTGIPNVWTSMDHQAILWCDQFRKVVTRALYDVIDVRRASQTRPRAERMRIFRKWFLTGLEKKDDRMLSSRASTTLLTIQDNADGIAAPGERLVLRHVGQAGKPVAHLLPIPPQGSPKGDHFTLLTDIAVDNVGEHGKLEVLLCSAVVAEPVDSSLFDLDLRQSTSGKHSRLTCKSASSDFVALPASTSESKHPFDLRAATGGQQMSFLEYDMEDLTDLQFIAIIDKSLEPSKGFVLAEFSGSADLSRVILDSPRNLLTSNSTTKLPSDRPLTTTLHFPNLRSSLLAYKVTIKKGKCDRQEIFAPLLRQYLVQPYESKFFVNVGTADVSLHGVTPFVPPPMSYKPFDEQGLSLQLWSDPTCRSEAEVRLDIDIPGSFGKLSMRFRTVFAAFPLLVVTLVLRKQFKVYDSTGSYISFSDSLDLCLRHSLPLMLLSLTLLSLSLRGSDSSALGIMWDAWNLDPPALDLHNNDLLTGTQDPFFWCLIPLIGAICVGVCAVLHYAVVVLTYIMSLLYGWTVSCLSASKASGRPRLLPPAFSPSPPRRRAIVIAILLVLVTTCIPYQFAYLVACLCQLLTTMRALWITNEVRTPASRNFYNYSHSLLLLMLWVLPINMPTLVVWLRNLLVQWFTPFSSHHNVLSIMPFLLLVENLSTGNMIPRTRGRLGHLTSVLLFGTAVYAAMYGVSYAYMLHHLVNIIAVWLVALHSTANQWSLGGAGSLLGIGNDAQLKRSKAP</sequence>
<dbReference type="AlphaFoldDB" id="A0A9P9A934"/>
<evidence type="ECO:0000256" key="10">
    <source>
        <dbReference type="ARBA" id="ARBA00022989"/>
    </source>
</evidence>
<evidence type="ECO:0000256" key="2">
    <source>
        <dbReference type="ARBA" id="ARBA00004477"/>
    </source>
</evidence>
<dbReference type="GO" id="GO:0050185">
    <property type="term" value="F:phosphatidylinositol deacylase activity"/>
    <property type="evidence" value="ECO:0007669"/>
    <property type="project" value="TreeGrafter"/>
</dbReference>
<dbReference type="Pfam" id="PF25140">
    <property type="entry name" value="PGAP1_TMD"/>
    <property type="match status" value="1"/>
</dbReference>
<keyword evidence="9 12" id="KW-0653">Protein transport</keyword>
<evidence type="ECO:0000256" key="12">
    <source>
        <dbReference type="RuleBase" id="RU365011"/>
    </source>
</evidence>
<comment type="similarity">
    <text evidence="3 12">Belongs to the GPI inositol-deacylase family.</text>
</comment>
<dbReference type="Pfam" id="PF07819">
    <property type="entry name" value="PGAP1"/>
    <property type="match status" value="1"/>
</dbReference>
<evidence type="ECO:0000256" key="5">
    <source>
        <dbReference type="ARBA" id="ARBA00022448"/>
    </source>
</evidence>
<dbReference type="GO" id="GO:0006888">
    <property type="term" value="P:endoplasmic reticulum to Golgi vesicle-mediated transport"/>
    <property type="evidence" value="ECO:0007669"/>
    <property type="project" value="TreeGrafter"/>
</dbReference>
<feature type="transmembrane region" description="Helical" evidence="12">
    <location>
        <begin position="913"/>
        <end position="930"/>
    </location>
</feature>
<dbReference type="PANTHER" id="PTHR15495:SF7">
    <property type="entry name" value="GPI INOSITOL-DEACYLASE"/>
    <property type="match status" value="1"/>
</dbReference>
<dbReference type="GO" id="GO:0005789">
    <property type="term" value="C:endoplasmic reticulum membrane"/>
    <property type="evidence" value="ECO:0007669"/>
    <property type="project" value="UniProtKB-SubCell"/>
</dbReference>
<dbReference type="GO" id="GO:0006505">
    <property type="term" value="P:GPI anchor metabolic process"/>
    <property type="evidence" value="ECO:0007669"/>
    <property type="project" value="TreeGrafter"/>
</dbReference>
<keyword evidence="10 12" id="KW-1133">Transmembrane helix</keyword>
<dbReference type="GO" id="GO:0015031">
    <property type="term" value="P:protein transport"/>
    <property type="evidence" value="ECO:0007669"/>
    <property type="project" value="UniProtKB-KW"/>
</dbReference>
<feature type="transmembrane region" description="Helical" evidence="12">
    <location>
        <begin position="795"/>
        <end position="824"/>
    </location>
</feature>
<feature type="transmembrane region" description="Helical" evidence="12">
    <location>
        <begin position="883"/>
        <end position="901"/>
    </location>
</feature>
<dbReference type="Proteomes" id="UP000770015">
    <property type="component" value="Unassembled WGS sequence"/>
</dbReference>
<evidence type="ECO:0000259" key="13">
    <source>
        <dbReference type="Pfam" id="PF07819"/>
    </source>
</evidence>
<comment type="caution">
    <text evidence="15">The sequence shown here is derived from an EMBL/GenBank/DDBJ whole genome shotgun (WGS) entry which is preliminary data.</text>
</comment>
<organism evidence="15 16">
    <name type="scientific">Plectosphaerella plurivora</name>
    <dbReference type="NCBI Taxonomy" id="936078"/>
    <lineage>
        <taxon>Eukaryota</taxon>
        <taxon>Fungi</taxon>
        <taxon>Dikarya</taxon>
        <taxon>Ascomycota</taxon>
        <taxon>Pezizomycotina</taxon>
        <taxon>Sordariomycetes</taxon>
        <taxon>Hypocreomycetidae</taxon>
        <taxon>Glomerellales</taxon>
        <taxon>Plectosphaerellaceae</taxon>
        <taxon>Plectosphaerella</taxon>
    </lineage>
</organism>
<proteinExistence type="inferred from homology"/>
<gene>
    <name evidence="15" type="ORF">F5X68DRAFT_231608</name>
</gene>
<keyword evidence="16" id="KW-1185">Reference proteome</keyword>
<reference evidence="15" key="1">
    <citation type="journal article" date="2021" name="Nat. Commun.">
        <title>Genetic determinants of endophytism in the Arabidopsis root mycobiome.</title>
        <authorList>
            <person name="Mesny F."/>
            <person name="Miyauchi S."/>
            <person name="Thiergart T."/>
            <person name="Pickel B."/>
            <person name="Atanasova L."/>
            <person name="Karlsson M."/>
            <person name="Huettel B."/>
            <person name="Barry K.W."/>
            <person name="Haridas S."/>
            <person name="Chen C."/>
            <person name="Bauer D."/>
            <person name="Andreopoulos W."/>
            <person name="Pangilinan J."/>
            <person name="LaButti K."/>
            <person name="Riley R."/>
            <person name="Lipzen A."/>
            <person name="Clum A."/>
            <person name="Drula E."/>
            <person name="Henrissat B."/>
            <person name="Kohler A."/>
            <person name="Grigoriev I.V."/>
            <person name="Martin F.M."/>
            <person name="Hacquard S."/>
        </authorList>
    </citation>
    <scope>NUCLEOTIDE SEQUENCE</scope>
    <source>
        <strain evidence="15">MPI-SDFR-AT-0117</strain>
    </source>
</reference>
<accession>A0A9P9A934</accession>
<keyword evidence="6 12" id="KW-0812">Transmembrane</keyword>
<comment type="subcellular location">
    <subcellularLocation>
        <location evidence="2">Endoplasmic reticulum membrane</location>
        <topology evidence="2">Multi-pass membrane protein</topology>
    </subcellularLocation>
</comment>
<evidence type="ECO:0000256" key="11">
    <source>
        <dbReference type="ARBA" id="ARBA00023136"/>
    </source>
</evidence>
<evidence type="ECO:0000256" key="4">
    <source>
        <dbReference type="ARBA" id="ARBA00015856"/>
    </source>
</evidence>
<comment type="function">
    <text evidence="1 12">Involved in inositol deacylation of GPI-anchored proteins which plays important roles in the quality control and ER-associated degradation of GPI-anchored proteins.</text>
</comment>
<keyword evidence="8 12" id="KW-0256">Endoplasmic reticulum</keyword>
<dbReference type="PANTHER" id="PTHR15495">
    <property type="entry name" value="NEGATIVE REGULATOR OF VESICLE FORMATION-RELATED"/>
    <property type="match status" value="1"/>
</dbReference>
<dbReference type="EC" id="3.1.-.-" evidence="12"/>
<dbReference type="InterPro" id="IPR039529">
    <property type="entry name" value="PGAP1/BST1"/>
</dbReference>
<name>A0A9P9A934_9PEZI</name>
<feature type="transmembrane region" description="Helical" evidence="12">
    <location>
        <begin position="728"/>
        <end position="748"/>
    </location>
</feature>
<feature type="transmembrane region" description="Helical" evidence="12">
    <location>
        <begin position="844"/>
        <end position="863"/>
    </location>
</feature>
<evidence type="ECO:0000256" key="1">
    <source>
        <dbReference type="ARBA" id="ARBA00003496"/>
    </source>
</evidence>
<evidence type="ECO:0000313" key="15">
    <source>
        <dbReference type="EMBL" id="KAH6688077.1"/>
    </source>
</evidence>
<feature type="domain" description="GPI inositol-deacylase transmembrane" evidence="14">
    <location>
        <begin position="637"/>
        <end position="954"/>
    </location>
</feature>
<keyword evidence="11 12" id="KW-0472">Membrane</keyword>
<dbReference type="EMBL" id="JAGSXJ010000010">
    <property type="protein sequence ID" value="KAH6688077.1"/>
    <property type="molecule type" value="Genomic_DNA"/>
</dbReference>
<evidence type="ECO:0000256" key="7">
    <source>
        <dbReference type="ARBA" id="ARBA00022801"/>
    </source>
</evidence>
<dbReference type="SUPFAM" id="SSF53474">
    <property type="entry name" value="alpha/beta-Hydrolases"/>
    <property type="match status" value="1"/>
</dbReference>
<dbReference type="Gene3D" id="3.40.50.1820">
    <property type="entry name" value="alpha/beta hydrolase"/>
    <property type="match status" value="1"/>
</dbReference>
<evidence type="ECO:0000256" key="6">
    <source>
        <dbReference type="ARBA" id="ARBA00022692"/>
    </source>
</evidence>
<feature type="domain" description="GPI inositol-deacylase PGAP1-like alpha/beta" evidence="13">
    <location>
        <begin position="41"/>
        <end position="282"/>
    </location>
</feature>
<dbReference type="Pfam" id="PF25141">
    <property type="entry name" value="PGAP1_2nd"/>
    <property type="match status" value="1"/>
</dbReference>